<feature type="compositionally biased region" description="Polar residues" evidence="2">
    <location>
        <begin position="637"/>
        <end position="672"/>
    </location>
</feature>
<feature type="compositionally biased region" description="Low complexity" evidence="2">
    <location>
        <begin position="711"/>
        <end position="722"/>
    </location>
</feature>
<dbReference type="AlphaFoldDB" id="A0A8B7XQJ5"/>
<feature type="compositionally biased region" description="Low complexity" evidence="2">
    <location>
        <begin position="77"/>
        <end position="98"/>
    </location>
</feature>
<dbReference type="KEGG" id="aplc:110974847"/>
<feature type="compositionally biased region" description="Polar residues" evidence="2">
    <location>
        <begin position="733"/>
        <end position="745"/>
    </location>
</feature>
<accession>A0A8B7XQJ5</accession>
<feature type="region of interest" description="Disordered" evidence="2">
    <location>
        <begin position="530"/>
        <end position="559"/>
    </location>
</feature>
<feature type="compositionally biased region" description="Basic and acidic residues" evidence="2">
    <location>
        <begin position="542"/>
        <end position="559"/>
    </location>
</feature>
<dbReference type="RefSeq" id="XP_022082447.1">
    <property type="nucleotide sequence ID" value="XM_022226755.1"/>
</dbReference>
<dbReference type="OrthoDB" id="10659131at2759"/>
<feature type="region of interest" description="Disordered" evidence="2">
    <location>
        <begin position="77"/>
        <end position="99"/>
    </location>
</feature>
<evidence type="ECO:0000256" key="2">
    <source>
        <dbReference type="SAM" id="MobiDB-lite"/>
    </source>
</evidence>
<feature type="compositionally biased region" description="Polar residues" evidence="2">
    <location>
        <begin position="430"/>
        <end position="472"/>
    </location>
</feature>
<evidence type="ECO:0000256" key="1">
    <source>
        <dbReference type="SAM" id="Coils"/>
    </source>
</evidence>
<feature type="compositionally biased region" description="Basic and acidic residues" evidence="2">
    <location>
        <begin position="700"/>
        <end position="709"/>
    </location>
</feature>
<organism evidence="4 5">
    <name type="scientific">Acanthaster planci</name>
    <name type="common">Crown-of-thorns starfish</name>
    <dbReference type="NCBI Taxonomy" id="133434"/>
    <lineage>
        <taxon>Eukaryota</taxon>
        <taxon>Metazoa</taxon>
        <taxon>Echinodermata</taxon>
        <taxon>Eleutherozoa</taxon>
        <taxon>Asterozoa</taxon>
        <taxon>Asteroidea</taxon>
        <taxon>Valvatacea</taxon>
        <taxon>Valvatida</taxon>
        <taxon>Acanthasteridae</taxon>
        <taxon>Acanthaster</taxon>
    </lineage>
</organism>
<reference evidence="5" key="1">
    <citation type="submission" date="2025-08" db="UniProtKB">
        <authorList>
            <consortium name="RefSeq"/>
        </authorList>
    </citation>
    <scope>IDENTIFICATION</scope>
</reference>
<keyword evidence="4" id="KW-1185">Reference proteome</keyword>
<feature type="compositionally biased region" description="Polar residues" evidence="2">
    <location>
        <begin position="530"/>
        <end position="541"/>
    </location>
</feature>
<feature type="compositionally biased region" description="Polar residues" evidence="2">
    <location>
        <begin position="585"/>
        <end position="605"/>
    </location>
</feature>
<dbReference type="OMA" id="CHENKLA"/>
<evidence type="ECO:0000256" key="3">
    <source>
        <dbReference type="SAM" id="Phobius"/>
    </source>
</evidence>
<proteinExistence type="predicted"/>
<feature type="compositionally biased region" description="Basic and acidic residues" evidence="2">
    <location>
        <begin position="417"/>
        <end position="428"/>
    </location>
</feature>
<feature type="region of interest" description="Disordered" evidence="2">
    <location>
        <begin position="585"/>
        <end position="608"/>
    </location>
</feature>
<dbReference type="Proteomes" id="UP000694845">
    <property type="component" value="Unplaced"/>
</dbReference>
<protein>
    <submittedName>
        <fullName evidence="5">Uncharacterized protein LOC110974847</fullName>
    </submittedName>
</protein>
<sequence>MLWTVEWTRPRSRSKSCSNHCSCPEVNSGGKQVGSGLHHRGGNSSRPGELRRTTSRLFSRWTVVIWICFEMAGPTRASAAPTTPPDGTSSTTHPDSTTLSNYTEDRFNKVFYTMFFFLMVPLVSFLTANAIKIFCPVGQDQSKAWCRCGRHRAQVDPDNAPGDDNTETAQRDELRLRNAVFMLFSLDKTEQEEREEEEERMQIETALKRLQARRMSMAAKQRFRDNVLDANAQTERTESRLGLLPGTAERVLDTEDRQDVESRGQDQGNDVNLITKYGKDEAEKNPASALEENGGDLLSSLTTLSPEAIAAEQTNELDKGSKRGNAKVENAKFVKGVTSKPTAKSDESRINKEQDKANIDGEDQGNTGKTDLGESTATTSIKAAPDSKGVSRNKGSIADEISINKREQNKQVYSRADIPDKCTSRKDSIIATSRHQNVNDGLSDSHSYLSTENRVSNDPKQATKNSSENSNPDPKEQYLNAPRENHQNVEVDGITGTSKNNKRCHNLEEDLNESFSSTCSSNVHCATKQSLAGAKQNSSCRNSEKRKVEAPSKGRSHVPEREDDIVAGDDCVAMTTVNLKQNINVDSANDTTKQSQEMSAGNPSCQDVEHHLTGHSKHAFDGAVFKSKCNDDIGQQTKLKASDATPQPDTDQYSTDSNQRTDQSDALSTERSSAGADDHHSWGSYRDLAINRRRSSTLLSRDDTDERVPRSSSQQSSSPSSQHALLEDRCSPVASQMGSLETITI</sequence>
<evidence type="ECO:0000313" key="4">
    <source>
        <dbReference type="Proteomes" id="UP000694845"/>
    </source>
</evidence>
<gene>
    <name evidence="5" type="primary">LOC110974847</name>
</gene>
<keyword evidence="3" id="KW-0472">Membrane</keyword>
<feature type="region of interest" description="Disordered" evidence="2">
    <location>
        <begin position="25"/>
        <end position="51"/>
    </location>
</feature>
<keyword evidence="3" id="KW-0812">Transmembrane</keyword>
<feature type="transmembrane region" description="Helical" evidence="3">
    <location>
        <begin position="110"/>
        <end position="131"/>
    </location>
</feature>
<feature type="region of interest" description="Disordered" evidence="2">
    <location>
        <begin position="637"/>
        <end position="745"/>
    </location>
</feature>
<dbReference type="GeneID" id="110974847"/>
<keyword evidence="1" id="KW-0175">Coiled coil</keyword>
<feature type="coiled-coil region" evidence="1">
    <location>
        <begin position="186"/>
        <end position="213"/>
    </location>
</feature>
<evidence type="ECO:0000313" key="5">
    <source>
        <dbReference type="RefSeq" id="XP_022082447.1"/>
    </source>
</evidence>
<name>A0A8B7XQJ5_ACAPL</name>
<feature type="compositionally biased region" description="Polar residues" evidence="2">
    <location>
        <begin position="364"/>
        <end position="381"/>
    </location>
</feature>
<keyword evidence="3" id="KW-1133">Transmembrane helix</keyword>
<feature type="region of interest" description="Disordered" evidence="2">
    <location>
        <begin position="313"/>
        <end position="501"/>
    </location>
</feature>
<feature type="compositionally biased region" description="Basic and acidic residues" evidence="2">
    <location>
        <begin position="343"/>
        <end position="359"/>
    </location>
</feature>